<dbReference type="AlphaFoldDB" id="A0A857LUJ6"/>
<evidence type="ECO:0000259" key="1">
    <source>
        <dbReference type="Pfam" id="PF01636"/>
    </source>
</evidence>
<name>A0A857LUJ6_9ACTN</name>
<dbReference type="Gene3D" id="3.90.1200.10">
    <property type="match status" value="1"/>
</dbReference>
<dbReference type="InterPro" id="IPR002575">
    <property type="entry name" value="Aminoglycoside_PTrfase"/>
</dbReference>
<dbReference type="PANTHER" id="PTHR21310">
    <property type="entry name" value="AMINOGLYCOSIDE PHOSPHOTRANSFERASE-RELATED-RELATED"/>
    <property type="match status" value="1"/>
</dbReference>
<protein>
    <submittedName>
        <fullName evidence="2">Phosphotransferase</fullName>
    </submittedName>
</protein>
<dbReference type="EMBL" id="CP045810">
    <property type="protein sequence ID" value="QHN41138.1"/>
    <property type="molecule type" value="Genomic_DNA"/>
</dbReference>
<gene>
    <name evidence="2" type="ORF">GII30_19975</name>
</gene>
<sequence length="380" mass="42511">MTTVNDPTADDFHMQVSSRDSAVLATKLAAWLPSVIPSQAPPVITAAGASEANGMSSETIAVQASWPDDDLPDARWILRMAPAANDVPVFRQYRLDHQYEVIRLVGELTDVPVPKVVALEPTGDVLGAPFFIMEECSGIVPPDVLPYTCGNNWLFDAPREQQRALQDSTIKAIAGIHSIADAPTTCGFLNETLPSGDTALRRHLDWFVDWYEFAAGDLGRSPLIERSIAWLGDNFPDDVAAAEPVVTWGDARIGNVMYDDFAPVAVLDWEMARVGPRETDVAWVIFAHMVFEEIAQMLQMPGMPHLFREEDVRETYRELTGVEVGDLRWFYIFAALQWCVVFMRTGARRIHFGEMEAPKDMEAELFYHRPLLERLLSEES</sequence>
<dbReference type="CDD" id="cd05154">
    <property type="entry name" value="ACAD10_11_N-like"/>
    <property type="match status" value="1"/>
</dbReference>
<organism evidence="2">
    <name type="scientific">Gordonia amarae</name>
    <dbReference type="NCBI Taxonomy" id="36821"/>
    <lineage>
        <taxon>Bacteria</taxon>
        <taxon>Bacillati</taxon>
        <taxon>Actinomycetota</taxon>
        <taxon>Actinomycetes</taxon>
        <taxon>Mycobacteriales</taxon>
        <taxon>Gordoniaceae</taxon>
        <taxon>Gordonia</taxon>
    </lineage>
</organism>
<evidence type="ECO:0000313" key="2">
    <source>
        <dbReference type="EMBL" id="QHN41138.1"/>
    </source>
</evidence>
<dbReference type="InterPro" id="IPR041726">
    <property type="entry name" value="ACAD10_11_N"/>
</dbReference>
<proteinExistence type="predicted"/>
<dbReference type="Pfam" id="PF01636">
    <property type="entry name" value="APH"/>
    <property type="match status" value="1"/>
</dbReference>
<dbReference type="SUPFAM" id="SSF56112">
    <property type="entry name" value="Protein kinase-like (PK-like)"/>
    <property type="match status" value="1"/>
</dbReference>
<dbReference type="RefSeq" id="WP_005184578.1">
    <property type="nucleotide sequence ID" value="NZ_CP045804.1"/>
</dbReference>
<dbReference type="Gene3D" id="3.30.200.20">
    <property type="entry name" value="Phosphorylase Kinase, domain 1"/>
    <property type="match status" value="1"/>
</dbReference>
<accession>A0A857LUJ6</accession>
<dbReference type="InterPro" id="IPR011009">
    <property type="entry name" value="Kinase-like_dom_sf"/>
</dbReference>
<reference evidence="2" key="1">
    <citation type="journal article" date="2021" name="Nat. Microbiol.">
        <title>Cocultivation of an ultrasmall environmental parasitic bacterium with lytic ability against bacteria associated with wastewater foams.</title>
        <authorList>
            <person name="Batinovic S."/>
            <person name="Rose J.J.A."/>
            <person name="Ratcliffe J."/>
            <person name="Seviour R.J."/>
            <person name="Petrovski S."/>
        </authorList>
    </citation>
    <scope>NUCLEOTIDE SEQUENCE</scope>
    <source>
        <strain evidence="2">CON44</strain>
    </source>
</reference>
<dbReference type="InterPro" id="IPR051678">
    <property type="entry name" value="AGP_Transferase"/>
</dbReference>
<feature type="domain" description="Aminoglycoside phosphotransferase" evidence="1">
    <location>
        <begin position="74"/>
        <end position="289"/>
    </location>
</feature>
<dbReference type="PANTHER" id="PTHR21310:SF40">
    <property type="entry name" value="AMINOGLYCOSIDE PHOSPHOTRANSFERASE DOMAIN-CONTAINING PROTEIN-RELATED"/>
    <property type="match status" value="1"/>
</dbReference>